<evidence type="ECO:0000256" key="14">
    <source>
        <dbReference type="SAM" id="MobiDB-lite"/>
    </source>
</evidence>
<feature type="compositionally biased region" description="Polar residues" evidence="14">
    <location>
        <begin position="114"/>
        <end position="123"/>
    </location>
</feature>
<dbReference type="Pfam" id="PF01063">
    <property type="entry name" value="Aminotran_4"/>
    <property type="match status" value="1"/>
</dbReference>
<dbReference type="GO" id="GO:0005992">
    <property type="term" value="P:trehalose biosynthetic process"/>
    <property type="evidence" value="ECO:0007669"/>
    <property type="project" value="InterPro"/>
</dbReference>
<keyword evidence="10" id="KW-0677">Repeat</keyword>
<feature type="repeat" description="WD" evidence="13">
    <location>
        <begin position="583"/>
        <end position="625"/>
    </location>
</feature>
<comment type="similarity">
    <text evidence="3">In the N-terminal section; belongs to the glycosyltransferase 20 family.</text>
</comment>
<feature type="compositionally biased region" description="Polar residues" evidence="14">
    <location>
        <begin position="1083"/>
        <end position="1092"/>
    </location>
</feature>
<evidence type="ECO:0000256" key="3">
    <source>
        <dbReference type="ARBA" id="ARBA00005409"/>
    </source>
</evidence>
<dbReference type="Pfam" id="PF00982">
    <property type="entry name" value="Glyco_transf_20"/>
    <property type="match status" value="4"/>
</dbReference>
<feature type="repeat" description="WD" evidence="13">
    <location>
        <begin position="626"/>
        <end position="658"/>
    </location>
</feature>
<feature type="signal peptide" evidence="15">
    <location>
        <begin position="1"/>
        <end position="21"/>
    </location>
</feature>
<keyword evidence="12" id="KW-0539">Nucleus</keyword>
<dbReference type="PRINTS" id="PR00320">
    <property type="entry name" value="GPROTEINBRPT"/>
</dbReference>
<keyword evidence="18" id="KW-1185">Reference proteome</keyword>
<sequence length="2949" mass="326382">VYLSATMTVFVATLFLPKTVHFNLPGKPGTATPAPERSERTKKPGPSTLTGADKPSLFTPLPEVTPPDTPTEEHGSQDLFANEDGFRIPLSDDGNESVDAGMPADKGSPRWGGSANQPKSRASSPPPALIAEHSRTLEKARELGRQGVIQPRAIARSDSHDRVFAHANWKIVNADQGNGGLRNAADAAARDGKLGDYTWVGTLGMPTDALEGTQQKQDIEDHLATDHDMLTVFASDKDFDGHYSHFCKQILWPVFHYQIPDNPKSKAFEDHSWKYYVNVNQAFADKIIANWKRGDVIWVHDYHLLLVPGMVRQKLPEAKIGFFLHVAFPSSEVFRCLAVRKQLLEGMLGANLHQQHPMAQYAPMGGAPKHPFQQTQEEEQAQAAERRRQINQMNREQHMATPVQQSPMQQTPVQQTPVPVPQFGMHSAPIAQNIFRHYAGTPQQTSAVITPVTRREELERTTIQQDVTAVAPGEYGSFKARFVDSDGKQLAEVIEVPLADASEKNLSLLVNTLLDKDREDYLPYRFRINIPNSEIIVDTWPANFLELLRSHGVTNPFETTVTLTAEPQAVFKVQAVSRMAHRIPGHGQAILAAQFSPATSSRLATGSGDNSVRIWNTETGTPQHTMTGHTGWTLCVAWSPDAKIIASGSMDKTIRLWDPEKGVARGGALTGHQKWITQIAWQPYFLWTDGTPRLASASKDCTIRVWLANTGKTEHVLSGHRSSVTCVKWGGTNLIFSGSQDKTIRAWDAAKGTLVQTFTAHAHWVNHIALSTDHVLRTGFFDHTPVPDTDEGKRAKAKERFEKVAKVQGKIDERFISASDDFLLYLHSPSQGTKPVAKMNGHQKQVNHVTFSPDGNLVASAGWDNHIKIWAARDGRFLATLRGHVGPVFQVAFSADSRLLVTCSRDTTLKVWSMSTFKLVRDLPGHQDEVYAVLSRTGRPTARRSAAAERTRRFGYGVTRRLGRHSDRRVYLSATMTVFVATLFLPKTVHFNLPGKPGTATPAPERSERTKKPGPSTLTGADKPSLFTPLPEVTPPDTPTEEHGSQDLFANEDGFRIPLSDDGNESVDAGMPADKGSPRWGGSANQPKSRASSPPPALIAEHSRTLEKARELGRQGVIQPRAIARSDSHDRVFAHANWKIVNADQGNGGLRNAADAAARDGKLGDYTWVGTLGMPTDALEGTQQKQDIEDHLVTDHDMLTVFASDKDFDGHYSHFCKQILWPVFHYQIPDNPKSKAFEDHSWKYYVNVNQAFADKIIANWKRGDVIWVHDYHLLLVPGMVRQKLPEAKIGFFLHVAFPSSEVFRCLAVRKQLLEGMLGANLVGFQIHEYARHFQQTCSRLLGAEATPDGLQLEDRFVDVVNLPIGIDPVYIRERRANNSVKKWIETIRESEKSDLDAAVSDIVTRVNSSWANLAYQPVVYLKQDIDFPQYLALLTCADALMITSQREGMNLTSHEYLFCQDGEVLPDKKHGSLILSEFTGTSSLFGGHELAVNPWDYRACADAIKQALEMSDEEKERRWNKLYEAVMHHTGSHWFSEFLSRLDLVHEEQHKRDQTAVPRLSIGTLTQRYKRSERRLFILDYEGTLVSWGPMNQIIPVSPQRTVDVLNDLLLDDRNTIYVMSGRRPEELDRTFRRVPNLGLIAENGCFLKDCGKSTWQVMADAEQIRSWKASVKSIMTYYLERTPGAVIEERRCSLVFHYKGAEDYDSAARQASDCASHVNDACEAQRVHAIPLNGCIIVEPIDWTKSTAAERIFEDLKAGMAPDEQHKGPVDFLMVVGDGRDDEKVFKWANTLADEGVVKEVTTVTLGKRGSTEATATLTQGVSGEWTRHGVSQCSMLMTDRCPIRPRAACVYLEKRTRTMAAFPPPPTDTIDWANVGFQVREVNGHIESTYSKSTGQWTPLKFVASPFMRIHGMAPALNYGQQAYEGLKAFRGPGDDTIALFRPDRNALRLQHSADVASMPRVPEQTFLDACRAAVALNAAFVPPHATGAAMYVRPQIYGSSAQLGLSPPDDEKSDLDAAVSDIVTRVNSSWANLAYQPVVYLKQDIDFPQYLALLTCADALMITSQREGMNLTSHEYLFCQDGEVLPDKKHGSLILSEFTGTSSLFGGHELAVNPWDYRACADAIKQALEMSDEEKERRWNKLYEAVMHHTGSHWFSEFLSRLDLVHEEQHKRDQTAVPRLSIGTLTQRYKRSERRLFILDYEGTLVSWGPMNQIIPVSPQRTVDVLNDLLLDDRNTIYVMSGRRPEELDRTFRCVPNLGLIAENGCFLKDCGKSTWQVMADAEQIRSWKASVKSIMTYYLERTPGAVIEERRCSLVFHYKGAEDYDSAARQASDCASHVNDACEAQRVHAIPLNGCIIVEPIDWTKSTAAERIFEDLKAGMAPDEQHKGPVDFLMVVGDGRDDEKVFKWANTLADEGVVKEVTTVTLGKRGSTEATATLTQGVSGEWARHGVSECYMLTTDRCSICPRAACVYLEKRTRTVCWNIFRQIIPLYEPTLPASNLSSLPQPPRQTPFLPTAAAAAATLGELQLSPITKHPDASAPRSASPEHPLKMAAFPPPPTDTIDWANVGFQVREVNGHIESTYSKSTGQWTPLKFVASPFMRIHGMAPALNYGQQAYEGLKAFRGPGDNTIALFRPDRNALRLQHSADVASMPRVPEQTFLDACRAAVALNAAFVPPHATGAAMYVRPQIYGSSAQLGLSPPDEYTFAVFVIPTGVYHGVHPVKALILDEFDRAAPHGTGHAKVGGNYAPVLRWSDKARAEGYGITLHLDSARHEEIDEFSTSGFIGAKKAAGTAGAYTLVVPDSQCVIDSVTSDSIQHIARSLGWAVEKRVIKYTELPDFDEVFAAGTAAGLVPIRSITRRIAPSTPGSLSAARAGAARLSAAAPGEETVIFIPEAQHDAGPVCLQLLGALKGIQSGKAEDAFGWRFAVAEADGAKVVVEANGA</sequence>
<dbReference type="InterPro" id="IPR001544">
    <property type="entry name" value="Aminotrans_IV"/>
</dbReference>
<feature type="repeat" description="WD" evidence="13">
    <location>
        <begin position="839"/>
        <end position="880"/>
    </location>
</feature>
<dbReference type="PANTHER" id="PTHR10788">
    <property type="entry name" value="TREHALOSE-6-PHOSPHATE SYNTHASE"/>
    <property type="match status" value="1"/>
</dbReference>
<dbReference type="InterPro" id="IPR001830">
    <property type="entry name" value="Glyco_trans_20"/>
</dbReference>
<dbReference type="GO" id="GO:0004805">
    <property type="term" value="F:trehalose-phosphatase activity"/>
    <property type="evidence" value="ECO:0007669"/>
    <property type="project" value="TreeGrafter"/>
</dbReference>
<protein>
    <recommendedName>
        <fullName evidence="16">NLE domain-containing protein</fullName>
    </recommendedName>
</protein>
<dbReference type="Gene3D" id="3.20.10.10">
    <property type="entry name" value="D-amino Acid Aminotransferase, subunit A, domain 2"/>
    <property type="match status" value="1"/>
</dbReference>
<dbReference type="PROSITE" id="PS50082">
    <property type="entry name" value="WD_REPEATS_2"/>
    <property type="match status" value="6"/>
</dbReference>
<feature type="repeat" description="WD" evidence="13">
    <location>
        <begin position="669"/>
        <end position="716"/>
    </location>
</feature>
<keyword evidence="6" id="KW-0597">Phosphoprotein</keyword>
<dbReference type="InterPro" id="IPR043131">
    <property type="entry name" value="BCAT-like_N"/>
</dbReference>
<feature type="repeat" description="WD" evidence="13">
    <location>
        <begin position="881"/>
        <end position="922"/>
    </location>
</feature>
<accession>A0A0G4MY68</accession>
<dbReference type="InterPro" id="IPR012972">
    <property type="entry name" value="NLE"/>
</dbReference>
<dbReference type="EMBL" id="CVQH01025860">
    <property type="protein sequence ID" value="CRK39291.1"/>
    <property type="molecule type" value="Genomic_DNA"/>
</dbReference>
<evidence type="ECO:0000256" key="1">
    <source>
        <dbReference type="ARBA" id="ARBA00001933"/>
    </source>
</evidence>
<dbReference type="GO" id="GO:0005946">
    <property type="term" value="C:alpha,alpha-trehalose-phosphate synthase complex (UDP-forming)"/>
    <property type="evidence" value="ECO:0007669"/>
    <property type="project" value="TreeGrafter"/>
</dbReference>
<dbReference type="InterPro" id="IPR036412">
    <property type="entry name" value="HAD-like_sf"/>
</dbReference>
<gene>
    <name evidence="17" type="ORF">BN1708_001561</name>
</gene>
<dbReference type="Gene3D" id="2.130.10.10">
    <property type="entry name" value="YVTN repeat-like/Quinoprotein amine dehydrogenase"/>
    <property type="match status" value="1"/>
</dbReference>
<dbReference type="GO" id="GO:0004084">
    <property type="term" value="F:branched-chain-amino-acid transaminase activity"/>
    <property type="evidence" value="ECO:0007669"/>
    <property type="project" value="InterPro"/>
</dbReference>
<dbReference type="PANTHER" id="PTHR10788:SF15">
    <property type="entry name" value="TREHALOSE SYNTHASE COMPLEX REGULATORY SUBUNIT TPS3-RELATED"/>
    <property type="match status" value="1"/>
</dbReference>
<evidence type="ECO:0000256" key="13">
    <source>
        <dbReference type="PROSITE-ProRule" id="PRU00221"/>
    </source>
</evidence>
<dbReference type="FunFam" id="3.30.470.10:FF:000004">
    <property type="entry name" value="Branched-chain-amino-acid aminotransferase"/>
    <property type="match status" value="1"/>
</dbReference>
<dbReference type="InterPro" id="IPR033939">
    <property type="entry name" value="BCAT_family"/>
</dbReference>
<dbReference type="SUPFAM" id="SSF56752">
    <property type="entry name" value="D-aminoacid aminotransferase-like PLP-dependent enzymes"/>
    <property type="match status" value="2"/>
</dbReference>
<dbReference type="Gene3D" id="3.30.70.1020">
    <property type="entry name" value="Trehalose-6-phosphate phosphatase related protein, domain 2"/>
    <property type="match status" value="2"/>
</dbReference>
<dbReference type="GO" id="GO:0005829">
    <property type="term" value="C:cytosol"/>
    <property type="evidence" value="ECO:0007669"/>
    <property type="project" value="TreeGrafter"/>
</dbReference>
<dbReference type="CDD" id="cd01557">
    <property type="entry name" value="BCAT_beta_family"/>
    <property type="match status" value="1"/>
</dbReference>
<evidence type="ECO:0000256" key="9">
    <source>
        <dbReference type="ARBA" id="ARBA00022679"/>
    </source>
</evidence>
<evidence type="ECO:0000256" key="6">
    <source>
        <dbReference type="ARBA" id="ARBA00022553"/>
    </source>
</evidence>
<dbReference type="GO" id="GO:0009081">
    <property type="term" value="P:branched-chain amino acid metabolic process"/>
    <property type="evidence" value="ECO:0007669"/>
    <property type="project" value="InterPro"/>
</dbReference>
<dbReference type="Gene3D" id="3.40.50.1000">
    <property type="entry name" value="HAD superfamily/HAD-like"/>
    <property type="match status" value="2"/>
</dbReference>
<dbReference type="InterPro" id="IPR001680">
    <property type="entry name" value="WD40_rpt"/>
</dbReference>
<feature type="repeat" description="WD" evidence="13">
    <location>
        <begin position="717"/>
        <end position="757"/>
    </location>
</feature>
<dbReference type="Pfam" id="PF08154">
    <property type="entry name" value="NLE"/>
    <property type="match status" value="1"/>
</dbReference>
<evidence type="ECO:0000256" key="5">
    <source>
        <dbReference type="ARBA" id="ARBA00009320"/>
    </source>
</evidence>
<dbReference type="SMART" id="SM00320">
    <property type="entry name" value="WD40"/>
    <property type="match status" value="7"/>
</dbReference>
<dbReference type="Gene3D" id="3.30.470.10">
    <property type="match status" value="1"/>
</dbReference>
<dbReference type="InterPro" id="IPR023214">
    <property type="entry name" value="HAD_sf"/>
</dbReference>
<feature type="region of interest" description="Disordered" evidence="14">
    <location>
        <begin position="21"/>
        <end position="128"/>
    </location>
</feature>
<evidence type="ECO:0000256" key="15">
    <source>
        <dbReference type="SAM" id="SignalP"/>
    </source>
</evidence>
<comment type="cofactor">
    <cofactor evidence="1">
        <name>pyridoxal 5'-phosphate</name>
        <dbReference type="ChEBI" id="CHEBI:597326"/>
    </cofactor>
</comment>
<dbReference type="PROSITE" id="PS00678">
    <property type="entry name" value="WD_REPEATS_1"/>
    <property type="match status" value="1"/>
</dbReference>
<feature type="chain" id="PRO_5002567762" description="NLE domain-containing protein" evidence="15">
    <location>
        <begin position="22"/>
        <end position="2949"/>
    </location>
</feature>
<comment type="similarity">
    <text evidence="5">Belongs to the class-IV pyridoxal-phosphate-dependent aminotransferase family.</text>
</comment>
<dbReference type="InterPro" id="IPR006379">
    <property type="entry name" value="HAD-SF_hydro_IIB"/>
</dbReference>
<dbReference type="InterPro" id="IPR015943">
    <property type="entry name" value="WD40/YVTN_repeat-like_dom_sf"/>
</dbReference>
<dbReference type="InterPro" id="IPR043132">
    <property type="entry name" value="BCAT-like_C"/>
</dbReference>
<dbReference type="CDD" id="cd00200">
    <property type="entry name" value="WD40"/>
    <property type="match status" value="1"/>
</dbReference>
<keyword evidence="9" id="KW-0808">Transferase</keyword>
<feature type="region of interest" description="Disordered" evidence="14">
    <location>
        <begin position="362"/>
        <end position="386"/>
    </location>
</feature>
<evidence type="ECO:0000256" key="8">
    <source>
        <dbReference type="ARBA" id="ARBA00022576"/>
    </source>
</evidence>
<keyword evidence="15" id="KW-0732">Signal</keyword>
<feature type="non-terminal residue" evidence="17">
    <location>
        <position position="1"/>
    </location>
</feature>
<dbReference type="NCBIfam" id="TIGR00685">
    <property type="entry name" value="T6PP"/>
    <property type="match status" value="2"/>
</dbReference>
<dbReference type="PROSITE" id="PS50294">
    <property type="entry name" value="WD_REPEATS_REGION"/>
    <property type="match status" value="5"/>
</dbReference>
<organism evidence="17 18">
    <name type="scientific">Verticillium longisporum</name>
    <name type="common">Verticillium dahliae var. longisporum</name>
    <dbReference type="NCBI Taxonomy" id="100787"/>
    <lineage>
        <taxon>Eukaryota</taxon>
        <taxon>Fungi</taxon>
        <taxon>Dikarya</taxon>
        <taxon>Ascomycota</taxon>
        <taxon>Pezizomycotina</taxon>
        <taxon>Sordariomycetes</taxon>
        <taxon>Hypocreomycetidae</taxon>
        <taxon>Glomerellales</taxon>
        <taxon>Plectosphaerellaceae</taxon>
        <taxon>Verticillium</taxon>
    </lineage>
</organism>
<dbReference type="InterPro" id="IPR020472">
    <property type="entry name" value="WD40_PAC1"/>
</dbReference>
<dbReference type="SUPFAM" id="SSF56784">
    <property type="entry name" value="HAD-like"/>
    <property type="match status" value="2"/>
</dbReference>
<reference evidence="17 18" key="1">
    <citation type="submission" date="2015-05" db="EMBL/GenBank/DDBJ databases">
        <authorList>
            <person name="Wang D.B."/>
            <person name="Wang M."/>
        </authorList>
    </citation>
    <scope>NUCLEOTIDE SEQUENCE [LARGE SCALE GENOMIC DNA]</scope>
    <source>
        <strain evidence="17">VL1</strain>
    </source>
</reference>
<evidence type="ECO:0000256" key="7">
    <source>
        <dbReference type="ARBA" id="ARBA00022574"/>
    </source>
</evidence>
<feature type="domain" description="NLE" evidence="16">
    <location>
        <begin position="479"/>
        <end position="529"/>
    </location>
</feature>
<proteinExistence type="inferred from homology"/>
<dbReference type="InterPro" id="IPR036038">
    <property type="entry name" value="Aminotransferase-like"/>
</dbReference>
<dbReference type="FunFam" id="3.40.50.2000:FF:000099">
    <property type="entry name" value="Alpha,alpha-trehalose phosphate synthase subunit, putative"/>
    <property type="match status" value="1"/>
</dbReference>
<evidence type="ECO:0000313" key="17">
    <source>
        <dbReference type="EMBL" id="CRK39291.1"/>
    </source>
</evidence>
<keyword evidence="11" id="KW-0663">Pyridoxal phosphate</keyword>
<dbReference type="InterPro" id="IPR003337">
    <property type="entry name" value="Trehalose_PPase"/>
</dbReference>
<dbReference type="Proteomes" id="UP000044602">
    <property type="component" value="Unassembled WGS sequence"/>
</dbReference>
<dbReference type="FunFam" id="3.30.70.1020:FF:000001">
    <property type="entry name" value="Alpha,alpha-trehalose-phosphate synthase [UDP-forming] 1"/>
    <property type="match status" value="2"/>
</dbReference>
<dbReference type="CDD" id="cd03788">
    <property type="entry name" value="GT20_TPS"/>
    <property type="match status" value="1"/>
</dbReference>
<evidence type="ECO:0000256" key="10">
    <source>
        <dbReference type="ARBA" id="ARBA00022737"/>
    </source>
</evidence>
<dbReference type="SUPFAM" id="SSF50978">
    <property type="entry name" value="WD40 repeat-like"/>
    <property type="match status" value="1"/>
</dbReference>
<name>A0A0G4MY68_VERLO</name>
<evidence type="ECO:0000256" key="4">
    <source>
        <dbReference type="ARBA" id="ARBA00006330"/>
    </source>
</evidence>
<evidence type="ECO:0000259" key="16">
    <source>
        <dbReference type="Pfam" id="PF08154"/>
    </source>
</evidence>
<dbReference type="Gene3D" id="3.40.50.2000">
    <property type="entry name" value="Glycogen Phosphorylase B"/>
    <property type="match status" value="4"/>
</dbReference>
<feature type="region of interest" description="Disordered" evidence="14">
    <location>
        <begin position="2536"/>
        <end position="2560"/>
    </location>
</feature>
<dbReference type="GO" id="GO:0005730">
    <property type="term" value="C:nucleolus"/>
    <property type="evidence" value="ECO:0007669"/>
    <property type="project" value="UniProtKB-SubCell"/>
</dbReference>
<feature type="region of interest" description="Disordered" evidence="14">
    <location>
        <begin position="991"/>
        <end position="1097"/>
    </location>
</feature>
<comment type="similarity">
    <text evidence="4">In the C-terminal section; belongs to the trehalose phosphatase family.</text>
</comment>
<dbReference type="SUPFAM" id="SSF53756">
    <property type="entry name" value="UDP-Glycosyltransferase/glycogen phosphorylase"/>
    <property type="match status" value="3"/>
</dbReference>
<comment type="subcellular location">
    <subcellularLocation>
        <location evidence="2">Nucleus</location>
        <location evidence="2">Nucleolus</location>
    </subcellularLocation>
</comment>
<evidence type="ECO:0000256" key="11">
    <source>
        <dbReference type="ARBA" id="ARBA00022898"/>
    </source>
</evidence>
<evidence type="ECO:0000256" key="12">
    <source>
        <dbReference type="ARBA" id="ARBA00023242"/>
    </source>
</evidence>
<dbReference type="STRING" id="100787.A0A0G4MY68"/>
<keyword evidence="8" id="KW-0032">Aminotransferase</keyword>
<evidence type="ECO:0000256" key="2">
    <source>
        <dbReference type="ARBA" id="ARBA00004604"/>
    </source>
</evidence>
<keyword evidence="7 13" id="KW-0853">WD repeat</keyword>
<dbReference type="GO" id="GO:0003825">
    <property type="term" value="F:alpha,alpha-trehalose-phosphate synthase (UDP-forming) activity"/>
    <property type="evidence" value="ECO:0007669"/>
    <property type="project" value="TreeGrafter"/>
</dbReference>
<evidence type="ECO:0000313" key="18">
    <source>
        <dbReference type="Proteomes" id="UP000044602"/>
    </source>
</evidence>
<dbReference type="Pfam" id="PF00400">
    <property type="entry name" value="WD40"/>
    <property type="match status" value="6"/>
</dbReference>
<dbReference type="NCBIfam" id="TIGR01484">
    <property type="entry name" value="HAD-SF-IIB"/>
    <property type="match status" value="2"/>
</dbReference>
<dbReference type="InterPro" id="IPR019775">
    <property type="entry name" value="WD40_repeat_CS"/>
</dbReference>
<dbReference type="Pfam" id="PF02358">
    <property type="entry name" value="Trehalose_PPase"/>
    <property type="match status" value="2"/>
</dbReference>
<dbReference type="InterPro" id="IPR036322">
    <property type="entry name" value="WD40_repeat_dom_sf"/>
</dbReference>